<evidence type="ECO:0000256" key="6">
    <source>
        <dbReference type="PIRSR" id="PIRSR000193-1"/>
    </source>
</evidence>
<feature type="binding site" evidence="6">
    <location>
        <begin position="9"/>
        <end position="14"/>
    </location>
    <ligand>
        <name>NADP(+)</name>
        <dbReference type="ChEBI" id="CHEBI:58349"/>
    </ligand>
</feature>
<dbReference type="PANTHER" id="PTHR11645:SF0">
    <property type="entry name" value="PYRROLINE-5-CARBOXYLATE REDUCTASE 3"/>
    <property type="match status" value="1"/>
</dbReference>
<dbReference type="AlphaFoldDB" id="A0A919ELB7"/>
<evidence type="ECO:0000256" key="4">
    <source>
        <dbReference type="HAMAP-Rule" id="MF_01925"/>
    </source>
</evidence>
<evidence type="ECO:0000256" key="2">
    <source>
        <dbReference type="ARBA" id="ARBA00022857"/>
    </source>
</evidence>
<accession>A0A919ELB7</accession>
<keyword evidence="2 4" id="KW-0521">NADP</keyword>
<protein>
    <recommendedName>
        <fullName evidence="4 5">Pyrroline-5-carboxylate reductase</fullName>
        <shortName evidence="4">P5C reductase</shortName>
        <shortName evidence="4">P5CR</shortName>
        <ecNumber evidence="4 5">1.5.1.2</ecNumber>
    </recommendedName>
    <alternativeName>
        <fullName evidence="4">PCA reductase</fullName>
    </alternativeName>
</protein>
<dbReference type="NCBIfam" id="TIGR00112">
    <property type="entry name" value="proC"/>
    <property type="match status" value="1"/>
</dbReference>
<comment type="pathway">
    <text evidence="4">Amino-acid biosynthesis; L-proline biosynthesis; L-proline from L-glutamate 5-semialdehyde: step 1/1.</text>
</comment>
<dbReference type="Gene3D" id="1.10.3730.10">
    <property type="entry name" value="ProC C-terminal domain-like"/>
    <property type="match status" value="1"/>
</dbReference>
<dbReference type="EMBL" id="BNCK01000005">
    <property type="protein sequence ID" value="GHF95251.1"/>
    <property type="molecule type" value="Genomic_DNA"/>
</dbReference>
<comment type="function">
    <text evidence="4">Catalyzes the reduction of 1-pyrroline-5-carboxylate (PCA) to L-proline.</text>
</comment>
<keyword evidence="4" id="KW-0641">Proline biosynthesis</keyword>
<reference evidence="9" key="2">
    <citation type="submission" date="2020-09" db="EMBL/GenBank/DDBJ databases">
        <authorList>
            <person name="Sun Q."/>
            <person name="Kim S."/>
        </authorList>
    </citation>
    <scope>NUCLEOTIDE SEQUENCE</scope>
    <source>
        <strain evidence="9">KCTC 42731</strain>
    </source>
</reference>
<evidence type="ECO:0000313" key="9">
    <source>
        <dbReference type="EMBL" id="GHF95251.1"/>
    </source>
</evidence>
<evidence type="ECO:0000259" key="7">
    <source>
        <dbReference type="Pfam" id="PF03807"/>
    </source>
</evidence>
<feature type="binding site" evidence="6">
    <location>
        <position position="57"/>
    </location>
    <ligand>
        <name>NADPH</name>
        <dbReference type="ChEBI" id="CHEBI:57783"/>
    </ligand>
</feature>
<evidence type="ECO:0000313" key="10">
    <source>
        <dbReference type="Proteomes" id="UP000623842"/>
    </source>
</evidence>
<dbReference type="GO" id="GO:0005737">
    <property type="term" value="C:cytoplasm"/>
    <property type="evidence" value="ECO:0007669"/>
    <property type="project" value="UniProtKB-SubCell"/>
</dbReference>
<comment type="caution">
    <text evidence="9">The sequence shown here is derived from an EMBL/GenBank/DDBJ whole genome shotgun (WGS) entry which is preliminary data.</text>
</comment>
<comment type="subcellular location">
    <subcellularLocation>
        <location evidence="4">Cytoplasm</location>
    </subcellularLocation>
</comment>
<gene>
    <name evidence="4 9" type="primary">proC</name>
    <name evidence="9" type="ORF">GCM10017161_24460</name>
</gene>
<dbReference type="SUPFAM" id="SSF48179">
    <property type="entry name" value="6-phosphogluconate dehydrogenase C-terminal domain-like"/>
    <property type="match status" value="1"/>
</dbReference>
<dbReference type="Proteomes" id="UP000623842">
    <property type="component" value="Unassembled WGS sequence"/>
</dbReference>
<evidence type="ECO:0000259" key="8">
    <source>
        <dbReference type="Pfam" id="PF14748"/>
    </source>
</evidence>
<dbReference type="GO" id="GO:0055129">
    <property type="term" value="P:L-proline biosynthetic process"/>
    <property type="evidence" value="ECO:0007669"/>
    <property type="project" value="UniProtKB-UniRule"/>
</dbReference>
<name>A0A919ELB7_9GAMM</name>
<feature type="domain" description="Pyrroline-5-carboxylate reductase catalytic N-terminal" evidence="7">
    <location>
        <begin position="5"/>
        <end position="100"/>
    </location>
</feature>
<organism evidence="9 10">
    <name type="scientific">Thalassotalea marina</name>
    <dbReference type="NCBI Taxonomy" id="1673741"/>
    <lineage>
        <taxon>Bacteria</taxon>
        <taxon>Pseudomonadati</taxon>
        <taxon>Pseudomonadota</taxon>
        <taxon>Gammaproteobacteria</taxon>
        <taxon>Alteromonadales</taxon>
        <taxon>Colwelliaceae</taxon>
        <taxon>Thalassotalea</taxon>
    </lineage>
</organism>
<dbReference type="HAMAP" id="MF_01925">
    <property type="entry name" value="P5C_reductase"/>
    <property type="match status" value="1"/>
</dbReference>
<feature type="domain" description="Pyrroline-5-carboxylate reductase dimerisation" evidence="8">
    <location>
        <begin position="164"/>
        <end position="269"/>
    </location>
</feature>
<evidence type="ECO:0000256" key="1">
    <source>
        <dbReference type="ARBA" id="ARBA00005525"/>
    </source>
</evidence>
<sequence length="274" mass="29048">MLMNKIAFIGAGNMNSAIITGLVSNGFTPSDVMVSNPSPEKREKLADNYNVLHTASNIEAANFADTIVLGVKPYLIADVLKEISDQVDVENKCFISVAAGCSMATMEKALGKTCALIRTMPNTPSQIGLGVTGLYASDKVTDEQKAQADALMSSVGITKWLDKESDIDNIIAVSGSAPAYFFLFMEAMEHKAQSLGFTAEESRKLVQQTALGAAEMVVKNADLSIAQLRENVTSKGGTTAAALNTFVEGGIDTLVDNAMDAALHRAKEMAQSNV</sequence>
<keyword evidence="4" id="KW-0028">Amino-acid biosynthesis</keyword>
<comment type="similarity">
    <text evidence="1 4">Belongs to the pyrroline-5-carboxylate reductase family.</text>
</comment>
<evidence type="ECO:0000256" key="5">
    <source>
        <dbReference type="NCBIfam" id="TIGR00112"/>
    </source>
</evidence>
<reference evidence="9" key="1">
    <citation type="journal article" date="2014" name="Int. J. Syst. Evol. Microbiol.">
        <title>Complete genome sequence of Corynebacterium casei LMG S-19264T (=DSM 44701T), isolated from a smear-ripened cheese.</title>
        <authorList>
            <consortium name="US DOE Joint Genome Institute (JGI-PGF)"/>
            <person name="Walter F."/>
            <person name="Albersmeier A."/>
            <person name="Kalinowski J."/>
            <person name="Ruckert C."/>
        </authorList>
    </citation>
    <scope>NUCLEOTIDE SEQUENCE</scope>
    <source>
        <strain evidence="9">KCTC 42731</strain>
    </source>
</reference>
<proteinExistence type="inferred from homology"/>
<dbReference type="Pfam" id="PF14748">
    <property type="entry name" value="P5CR_dimer"/>
    <property type="match status" value="1"/>
</dbReference>
<dbReference type="Gene3D" id="3.40.50.720">
    <property type="entry name" value="NAD(P)-binding Rossmann-like Domain"/>
    <property type="match status" value="1"/>
</dbReference>
<dbReference type="InterPro" id="IPR036291">
    <property type="entry name" value="NAD(P)-bd_dom_sf"/>
</dbReference>
<keyword evidence="4" id="KW-0963">Cytoplasm</keyword>
<dbReference type="FunFam" id="1.10.3730.10:FF:000001">
    <property type="entry name" value="Pyrroline-5-carboxylate reductase"/>
    <property type="match status" value="1"/>
</dbReference>
<dbReference type="InterPro" id="IPR029036">
    <property type="entry name" value="P5CR_dimer"/>
</dbReference>
<dbReference type="GO" id="GO:0004735">
    <property type="term" value="F:pyrroline-5-carboxylate reductase activity"/>
    <property type="evidence" value="ECO:0007669"/>
    <property type="project" value="UniProtKB-UniRule"/>
</dbReference>
<dbReference type="SUPFAM" id="SSF51735">
    <property type="entry name" value="NAD(P)-binding Rossmann-fold domains"/>
    <property type="match status" value="1"/>
</dbReference>
<keyword evidence="10" id="KW-1185">Reference proteome</keyword>
<dbReference type="InterPro" id="IPR008927">
    <property type="entry name" value="6-PGluconate_DH-like_C_sf"/>
</dbReference>
<dbReference type="InterPro" id="IPR028939">
    <property type="entry name" value="P5C_Rdtase_cat_N"/>
</dbReference>
<dbReference type="PIRSF" id="PIRSF000193">
    <property type="entry name" value="Pyrrol-5-carb_rd"/>
    <property type="match status" value="1"/>
</dbReference>
<dbReference type="EC" id="1.5.1.2" evidence="4 5"/>
<evidence type="ECO:0000256" key="3">
    <source>
        <dbReference type="ARBA" id="ARBA00023002"/>
    </source>
</evidence>
<dbReference type="PANTHER" id="PTHR11645">
    <property type="entry name" value="PYRROLINE-5-CARBOXYLATE REDUCTASE"/>
    <property type="match status" value="1"/>
</dbReference>
<dbReference type="Pfam" id="PF03807">
    <property type="entry name" value="F420_oxidored"/>
    <property type="match status" value="1"/>
</dbReference>
<dbReference type="InterPro" id="IPR000304">
    <property type="entry name" value="Pyrroline-COOH_reductase"/>
</dbReference>
<comment type="catalytic activity">
    <reaction evidence="4">
        <text>L-proline + NADP(+) = (S)-1-pyrroline-5-carboxylate + NADPH + 2 H(+)</text>
        <dbReference type="Rhea" id="RHEA:14109"/>
        <dbReference type="ChEBI" id="CHEBI:15378"/>
        <dbReference type="ChEBI" id="CHEBI:17388"/>
        <dbReference type="ChEBI" id="CHEBI:57783"/>
        <dbReference type="ChEBI" id="CHEBI:58349"/>
        <dbReference type="ChEBI" id="CHEBI:60039"/>
        <dbReference type="EC" id="1.5.1.2"/>
    </reaction>
</comment>
<comment type="catalytic activity">
    <reaction evidence="4">
        <text>L-proline + NAD(+) = (S)-1-pyrroline-5-carboxylate + NADH + 2 H(+)</text>
        <dbReference type="Rhea" id="RHEA:14105"/>
        <dbReference type="ChEBI" id="CHEBI:15378"/>
        <dbReference type="ChEBI" id="CHEBI:17388"/>
        <dbReference type="ChEBI" id="CHEBI:57540"/>
        <dbReference type="ChEBI" id="CHEBI:57945"/>
        <dbReference type="ChEBI" id="CHEBI:60039"/>
        <dbReference type="EC" id="1.5.1.2"/>
    </reaction>
</comment>
<dbReference type="RefSeq" id="WP_308436240.1">
    <property type="nucleotide sequence ID" value="NZ_BNCK01000005.1"/>
</dbReference>
<keyword evidence="3 4" id="KW-0560">Oxidoreductase</keyword>